<dbReference type="RefSeq" id="WP_011768836.1">
    <property type="nucleotide sequence ID" value="NC_008709.1"/>
</dbReference>
<dbReference type="CDD" id="cd00448">
    <property type="entry name" value="YjgF_YER057c_UK114_family"/>
    <property type="match status" value="1"/>
</dbReference>
<dbReference type="KEGG" id="pin:Ping_0416"/>
<dbReference type="GO" id="GO:0005829">
    <property type="term" value="C:cytosol"/>
    <property type="evidence" value="ECO:0007669"/>
    <property type="project" value="TreeGrafter"/>
</dbReference>
<dbReference type="eggNOG" id="COG0251">
    <property type="taxonomic scope" value="Bacteria"/>
</dbReference>
<dbReference type="SUPFAM" id="SSF55298">
    <property type="entry name" value="YjgF-like"/>
    <property type="match status" value="1"/>
</dbReference>
<accession>A1SS12</accession>
<dbReference type="HOGENOM" id="CLU_100715_7_3_6"/>
<dbReference type="PANTHER" id="PTHR11803">
    <property type="entry name" value="2-IMINOBUTANOATE/2-IMINOPROPANOATE DEAMINASE RIDA"/>
    <property type="match status" value="1"/>
</dbReference>
<dbReference type="STRING" id="357804.Ping_0416"/>
<comment type="similarity">
    <text evidence="1">Belongs to the RutC family.</text>
</comment>
<dbReference type="InterPro" id="IPR035959">
    <property type="entry name" value="RutC-like_sf"/>
</dbReference>
<dbReference type="EMBL" id="CP000510">
    <property type="protein sequence ID" value="ABM02277.1"/>
    <property type="molecule type" value="Genomic_DNA"/>
</dbReference>
<dbReference type="PANTHER" id="PTHR11803:SF39">
    <property type="entry name" value="2-IMINOBUTANOATE_2-IMINOPROPANOATE DEAMINASE"/>
    <property type="match status" value="1"/>
</dbReference>
<keyword evidence="3" id="KW-1185">Reference proteome</keyword>
<dbReference type="AlphaFoldDB" id="A1SS12"/>
<reference evidence="2 3" key="1">
    <citation type="submission" date="2007-01" db="EMBL/GenBank/DDBJ databases">
        <title>Complete sequence of Psychromonas ingrahamii 37.</title>
        <authorList>
            <consortium name="US DOE Joint Genome Institute"/>
            <person name="Copeland A."/>
            <person name="Lucas S."/>
            <person name="Lapidus A."/>
            <person name="Barry K."/>
            <person name="Detter J.C."/>
            <person name="Glavina del Rio T."/>
            <person name="Hammon N."/>
            <person name="Israni S."/>
            <person name="Dalin E."/>
            <person name="Tice H."/>
            <person name="Pitluck S."/>
            <person name="Thompson L.S."/>
            <person name="Brettin T."/>
            <person name="Bruce D."/>
            <person name="Han C."/>
            <person name="Tapia R."/>
            <person name="Schmutz J."/>
            <person name="Larimer F."/>
            <person name="Land M."/>
            <person name="Hauser L."/>
            <person name="Kyrpides N."/>
            <person name="Ivanova N."/>
            <person name="Staley J."/>
            <person name="Richardson P."/>
        </authorList>
    </citation>
    <scope>NUCLEOTIDE SEQUENCE [LARGE SCALE GENOMIC DNA]</scope>
    <source>
        <strain evidence="2 3">37</strain>
    </source>
</reference>
<gene>
    <name evidence="2" type="ordered locus">Ping_0416</name>
</gene>
<name>A1SS12_PSYIN</name>
<dbReference type="Pfam" id="PF01042">
    <property type="entry name" value="Ribonuc_L-PSP"/>
    <property type="match status" value="1"/>
</dbReference>
<dbReference type="InterPro" id="IPR006175">
    <property type="entry name" value="YjgF/YER057c/UK114"/>
</dbReference>
<evidence type="ECO:0000313" key="2">
    <source>
        <dbReference type="EMBL" id="ABM02277.1"/>
    </source>
</evidence>
<dbReference type="Gene3D" id="3.30.1330.40">
    <property type="entry name" value="RutC-like"/>
    <property type="match status" value="1"/>
</dbReference>
<evidence type="ECO:0000256" key="1">
    <source>
        <dbReference type="ARBA" id="ARBA00010552"/>
    </source>
</evidence>
<dbReference type="GO" id="GO:0019239">
    <property type="term" value="F:deaminase activity"/>
    <property type="evidence" value="ECO:0007669"/>
    <property type="project" value="TreeGrafter"/>
</dbReference>
<protein>
    <submittedName>
        <fullName evidence="2">Endoribonuclease L-PSP</fullName>
    </submittedName>
</protein>
<evidence type="ECO:0000313" key="3">
    <source>
        <dbReference type="Proteomes" id="UP000000639"/>
    </source>
</evidence>
<dbReference type="FunFam" id="3.30.1330.40:FF:000001">
    <property type="entry name" value="L-PSP family endoribonuclease"/>
    <property type="match status" value="1"/>
</dbReference>
<sequence length="143" mass="15889">MKSNKNADMQEPKNKVSPIFHLIEAGPKPVAPFSHAVEVGETIFVTGQMPDTPTNPGVLPEGVEAQTDNVMNNLNIILKALDLGLENIVSVRVFLKEFKRDYQAFNDTYRSYFPEHRLPARTCIGTTGLAYDALVEIDLIACR</sequence>
<dbReference type="Proteomes" id="UP000000639">
    <property type="component" value="Chromosome"/>
</dbReference>
<organism evidence="2 3">
    <name type="scientific">Psychromonas ingrahamii (strain DSM 17664 / CCUG 51855 / 37)</name>
    <dbReference type="NCBI Taxonomy" id="357804"/>
    <lineage>
        <taxon>Bacteria</taxon>
        <taxon>Pseudomonadati</taxon>
        <taxon>Pseudomonadota</taxon>
        <taxon>Gammaproteobacteria</taxon>
        <taxon>Alteromonadales</taxon>
        <taxon>Psychromonadaceae</taxon>
        <taxon>Psychromonas</taxon>
    </lineage>
</organism>
<proteinExistence type="inferred from homology"/>